<sequence>MEELDVARRRELEDKEKLHSKLEAEKKENAKLRLGLEDVKEEARKADLMNKVEFKKNEELRAIISEKDKEVDVLTI</sequence>
<comment type="caution">
    <text evidence="2">The sequence shown here is derived from an EMBL/GenBank/DDBJ whole genome shotgun (WGS) entry which is preliminary data.</text>
</comment>
<feature type="coiled-coil region" evidence="1">
    <location>
        <begin position="8"/>
        <end position="42"/>
    </location>
</feature>
<keyword evidence="1" id="KW-0175">Coiled coil</keyword>
<keyword evidence="3" id="KW-1185">Reference proteome</keyword>
<name>A0A9W7F2L5_9STRA</name>
<dbReference type="EMBL" id="BRXW01000027">
    <property type="protein sequence ID" value="GMI00849.1"/>
    <property type="molecule type" value="Genomic_DNA"/>
</dbReference>
<reference evidence="3" key="1">
    <citation type="journal article" date="2023" name="Commun. Biol.">
        <title>Genome analysis of Parmales, the sister group of diatoms, reveals the evolutionary specialization of diatoms from phago-mixotrophs to photoautotrophs.</title>
        <authorList>
            <person name="Ban H."/>
            <person name="Sato S."/>
            <person name="Yoshikawa S."/>
            <person name="Yamada K."/>
            <person name="Nakamura Y."/>
            <person name="Ichinomiya M."/>
            <person name="Sato N."/>
            <person name="Blanc-Mathieu R."/>
            <person name="Endo H."/>
            <person name="Kuwata A."/>
            <person name="Ogata H."/>
        </authorList>
    </citation>
    <scope>NUCLEOTIDE SEQUENCE [LARGE SCALE GENOMIC DNA]</scope>
    <source>
        <strain evidence="3">NIES 3700</strain>
    </source>
</reference>
<gene>
    <name evidence="2" type="ORF">TrLO_g13563</name>
</gene>
<protein>
    <submittedName>
        <fullName evidence="2">Uncharacterized protein</fullName>
    </submittedName>
</protein>
<accession>A0A9W7F2L5</accession>
<evidence type="ECO:0000313" key="3">
    <source>
        <dbReference type="Proteomes" id="UP001165122"/>
    </source>
</evidence>
<dbReference type="AlphaFoldDB" id="A0A9W7F2L5"/>
<evidence type="ECO:0000256" key="1">
    <source>
        <dbReference type="SAM" id="Coils"/>
    </source>
</evidence>
<evidence type="ECO:0000313" key="2">
    <source>
        <dbReference type="EMBL" id="GMI00849.1"/>
    </source>
</evidence>
<dbReference type="Proteomes" id="UP001165122">
    <property type="component" value="Unassembled WGS sequence"/>
</dbReference>
<organism evidence="2 3">
    <name type="scientific">Triparma laevis f. longispina</name>
    <dbReference type="NCBI Taxonomy" id="1714387"/>
    <lineage>
        <taxon>Eukaryota</taxon>
        <taxon>Sar</taxon>
        <taxon>Stramenopiles</taxon>
        <taxon>Ochrophyta</taxon>
        <taxon>Bolidophyceae</taxon>
        <taxon>Parmales</taxon>
        <taxon>Triparmaceae</taxon>
        <taxon>Triparma</taxon>
    </lineage>
</organism>
<proteinExistence type="predicted"/>